<keyword evidence="3" id="KW-1185">Reference proteome</keyword>
<dbReference type="Proteomes" id="UP000094960">
    <property type="component" value="Chromosome"/>
</dbReference>
<proteinExistence type="predicted"/>
<name>A0A1D7YLK3_9ACTN</name>
<reference evidence="3" key="1">
    <citation type="submission" date="2016-09" db="EMBL/GenBank/DDBJ databases">
        <title>Streptomyces puniciscabiei strain:TW1S1 Genome sequencing and assembly.</title>
        <authorList>
            <person name="Kim M.-K."/>
            <person name="Kim S.B."/>
        </authorList>
    </citation>
    <scope>NUCLEOTIDE SEQUENCE [LARGE SCALE GENOMIC DNA]</scope>
    <source>
        <strain evidence="3">TW1S1</strain>
    </source>
</reference>
<dbReference type="AlphaFoldDB" id="A0A1D7YLK3"/>
<evidence type="ECO:0000313" key="3">
    <source>
        <dbReference type="Proteomes" id="UP000094960"/>
    </source>
</evidence>
<dbReference type="RefSeq" id="WP_069782902.1">
    <property type="nucleotide sequence ID" value="NZ_CP017248.1"/>
</dbReference>
<accession>A0A1D7YLK3</accession>
<evidence type="ECO:0000256" key="1">
    <source>
        <dbReference type="SAM" id="MobiDB-lite"/>
    </source>
</evidence>
<protein>
    <submittedName>
        <fullName evidence="2">Uncharacterized protein</fullName>
    </submittedName>
</protein>
<gene>
    <name evidence="2" type="ORF">BFF78_39800</name>
</gene>
<dbReference type="KEGG" id="spun:BFF78_39800"/>
<sequence length="180" mass="18026">MNHRTHRSSPSRVRVLAARVHVVGTRTCDFATLACVVGVPADAALGRLPAGARRSRRWPLLSAPALAAMARSVPGGRIESHVPGSGVRAELRVPGQAPAAGDALSPRSSTAPPFRPFNHLAPPATDVAGLGAGRVPVVPSLFGFGALAGGDVGAPAAPAGAGGGRGRAAYRPAAARPGPR</sequence>
<feature type="compositionally biased region" description="Low complexity" evidence="1">
    <location>
        <begin position="167"/>
        <end position="180"/>
    </location>
</feature>
<dbReference type="EMBL" id="CP017248">
    <property type="protein sequence ID" value="AOR36392.1"/>
    <property type="molecule type" value="Genomic_DNA"/>
</dbReference>
<organism evidence="2 3">
    <name type="scientific">Streptomyces fodineus</name>
    <dbReference type="NCBI Taxonomy" id="1904616"/>
    <lineage>
        <taxon>Bacteria</taxon>
        <taxon>Bacillati</taxon>
        <taxon>Actinomycetota</taxon>
        <taxon>Actinomycetes</taxon>
        <taxon>Kitasatosporales</taxon>
        <taxon>Streptomycetaceae</taxon>
        <taxon>Streptomyces</taxon>
    </lineage>
</organism>
<evidence type="ECO:0000313" key="2">
    <source>
        <dbReference type="EMBL" id="AOR36392.1"/>
    </source>
</evidence>
<feature type="region of interest" description="Disordered" evidence="1">
    <location>
        <begin position="154"/>
        <end position="180"/>
    </location>
</feature>